<accession>A0A543GE55</accession>
<evidence type="ECO:0000256" key="1">
    <source>
        <dbReference type="SAM" id="MobiDB-lite"/>
    </source>
</evidence>
<comment type="caution">
    <text evidence="2">The sequence shown here is derived from an EMBL/GenBank/DDBJ whole genome shotgun (WGS) entry which is preliminary data.</text>
</comment>
<dbReference type="RefSeq" id="WP_170225531.1">
    <property type="nucleotide sequence ID" value="NZ_VFPH01000001.1"/>
</dbReference>
<protein>
    <submittedName>
        <fullName evidence="2">Uncharacterized protein</fullName>
    </submittedName>
</protein>
<evidence type="ECO:0000313" key="3">
    <source>
        <dbReference type="Proteomes" id="UP000319818"/>
    </source>
</evidence>
<gene>
    <name evidence="2" type="ORF">FB388_1727</name>
</gene>
<feature type="compositionally biased region" description="Basic residues" evidence="1">
    <location>
        <begin position="64"/>
        <end position="74"/>
    </location>
</feature>
<dbReference type="Proteomes" id="UP000319818">
    <property type="component" value="Unassembled WGS sequence"/>
</dbReference>
<reference evidence="2 3" key="1">
    <citation type="submission" date="2019-06" db="EMBL/GenBank/DDBJ databases">
        <title>Sequencing the genomes of 1000 actinobacteria strains.</title>
        <authorList>
            <person name="Klenk H.-P."/>
        </authorList>
    </citation>
    <scope>NUCLEOTIDE SEQUENCE [LARGE SCALE GENOMIC DNA]</scope>
    <source>
        <strain evidence="2 3">DSM 45511</strain>
    </source>
</reference>
<proteinExistence type="predicted"/>
<evidence type="ECO:0000313" key="2">
    <source>
        <dbReference type="EMBL" id="TQM44362.1"/>
    </source>
</evidence>
<feature type="region of interest" description="Disordered" evidence="1">
    <location>
        <begin position="64"/>
        <end position="97"/>
    </location>
</feature>
<keyword evidence="3" id="KW-1185">Reference proteome</keyword>
<dbReference type="AlphaFoldDB" id="A0A543GE55"/>
<organism evidence="2 3">
    <name type="scientific">Pseudonocardia cypriaca</name>
    <dbReference type="NCBI Taxonomy" id="882449"/>
    <lineage>
        <taxon>Bacteria</taxon>
        <taxon>Bacillati</taxon>
        <taxon>Actinomycetota</taxon>
        <taxon>Actinomycetes</taxon>
        <taxon>Pseudonocardiales</taxon>
        <taxon>Pseudonocardiaceae</taxon>
        <taxon>Pseudonocardia</taxon>
    </lineage>
</organism>
<dbReference type="Pfam" id="PF19950">
    <property type="entry name" value="DUF6412"/>
    <property type="match status" value="1"/>
</dbReference>
<sequence length="97" mass="9928">MAPVLRLLALAGALYAVLAGTAAEPAVLVGAIGTLVVAWAVAREVAAVLPVLTGTGPVVAARDHHRALARRPVPRHRDPDAPGHTRSRAPSELLPAV</sequence>
<name>A0A543GE55_9PSEU</name>
<dbReference type="InterPro" id="IPR045635">
    <property type="entry name" value="DUF6412"/>
</dbReference>
<dbReference type="EMBL" id="VFPH01000001">
    <property type="protein sequence ID" value="TQM44362.1"/>
    <property type="molecule type" value="Genomic_DNA"/>
</dbReference>